<proteinExistence type="predicted"/>
<organism evidence="2">
    <name type="scientific">Loa loa</name>
    <name type="common">Eye worm</name>
    <name type="synonym">Filaria loa</name>
    <dbReference type="NCBI Taxonomy" id="7209"/>
    <lineage>
        <taxon>Eukaryota</taxon>
        <taxon>Metazoa</taxon>
        <taxon>Ecdysozoa</taxon>
        <taxon>Nematoda</taxon>
        <taxon>Chromadorea</taxon>
        <taxon>Rhabditida</taxon>
        <taxon>Spirurina</taxon>
        <taxon>Spiruromorpha</taxon>
        <taxon>Filarioidea</taxon>
        <taxon>Onchocercidae</taxon>
        <taxon>Loa</taxon>
    </lineage>
</organism>
<feature type="region of interest" description="Disordered" evidence="1">
    <location>
        <begin position="72"/>
        <end position="91"/>
    </location>
</feature>
<accession>A0A1S0TW79</accession>
<reference evidence="2" key="1">
    <citation type="submission" date="2012-04" db="EMBL/GenBank/DDBJ databases">
        <title>The Genome Sequence of Loa loa.</title>
        <authorList>
            <consortium name="The Broad Institute Genome Sequencing Platform"/>
            <consortium name="Broad Institute Genome Sequencing Center for Infectious Disease"/>
            <person name="Nutman T.B."/>
            <person name="Fink D.L."/>
            <person name="Russ C."/>
            <person name="Young S."/>
            <person name="Zeng Q."/>
            <person name="Gargeya S."/>
            <person name="Alvarado L."/>
            <person name="Berlin A."/>
            <person name="Chapman S.B."/>
            <person name="Chen Z."/>
            <person name="Freedman E."/>
            <person name="Gellesch M."/>
            <person name="Goldberg J."/>
            <person name="Griggs A."/>
            <person name="Gujja S."/>
            <person name="Heilman E.R."/>
            <person name="Heiman D."/>
            <person name="Howarth C."/>
            <person name="Mehta T."/>
            <person name="Neiman D."/>
            <person name="Pearson M."/>
            <person name="Roberts A."/>
            <person name="Saif S."/>
            <person name="Shea T."/>
            <person name="Shenoy N."/>
            <person name="Sisk P."/>
            <person name="Stolte C."/>
            <person name="Sykes S."/>
            <person name="White J."/>
            <person name="Yandava C."/>
            <person name="Haas B."/>
            <person name="Henn M.R."/>
            <person name="Nusbaum C."/>
            <person name="Birren B."/>
        </authorList>
    </citation>
    <scope>NUCLEOTIDE SEQUENCE [LARGE SCALE GENOMIC DNA]</scope>
</reference>
<dbReference type="CTD" id="9944765"/>
<dbReference type="AlphaFoldDB" id="A0A1S0TW79"/>
<dbReference type="EMBL" id="JH712075">
    <property type="protein sequence ID" value="EFO21142.1"/>
    <property type="molecule type" value="Genomic_DNA"/>
</dbReference>
<protein>
    <submittedName>
        <fullName evidence="2">Uncharacterized protein</fullName>
    </submittedName>
</protein>
<evidence type="ECO:0000313" key="2">
    <source>
        <dbReference type="EMBL" id="EFO21142.1"/>
    </source>
</evidence>
<dbReference type="GeneID" id="9944765"/>
<dbReference type="RefSeq" id="XP_003142926.1">
    <property type="nucleotide sequence ID" value="XM_003142878.1"/>
</dbReference>
<sequence>MSYVRQVKTHFFANVHGYTFQAHVARCCKSAHVDYQVRGQCRRILKDLRPPSAHSKEPQTILLGERKIANQTAERTGTGISKRGNTQSSNIIKEASGMQSDLRMHECEHNDRVL</sequence>
<name>A0A1S0TW79_LOALO</name>
<dbReference type="InParanoid" id="A0A1S0TW79"/>
<evidence type="ECO:0000256" key="1">
    <source>
        <dbReference type="SAM" id="MobiDB-lite"/>
    </source>
</evidence>
<dbReference type="KEGG" id="loa:LOAG_07345"/>
<gene>
    <name evidence="2" type="ORF">LOAG_07345</name>
</gene>